<evidence type="ECO:0008006" key="4">
    <source>
        <dbReference type="Google" id="ProtNLM"/>
    </source>
</evidence>
<dbReference type="AlphaFoldDB" id="A0AA39JRC7"/>
<evidence type="ECO:0000313" key="3">
    <source>
        <dbReference type="Proteomes" id="UP001175211"/>
    </source>
</evidence>
<organism evidence="2 3">
    <name type="scientific">Armillaria tabescens</name>
    <name type="common">Ringless honey mushroom</name>
    <name type="synonym">Agaricus tabescens</name>
    <dbReference type="NCBI Taxonomy" id="1929756"/>
    <lineage>
        <taxon>Eukaryota</taxon>
        <taxon>Fungi</taxon>
        <taxon>Dikarya</taxon>
        <taxon>Basidiomycota</taxon>
        <taxon>Agaricomycotina</taxon>
        <taxon>Agaricomycetes</taxon>
        <taxon>Agaricomycetidae</taxon>
        <taxon>Agaricales</taxon>
        <taxon>Marasmiineae</taxon>
        <taxon>Physalacriaceae</taxon>
        <taxon>Desarmillaria</taxon>
    </lineage>
</organism>
<dbReference type="GeneID" id="85357792"/>
<dbReference type="RefSeq" id="XP_060325914.1">
    <property type="nucleotide sequence ID" value="XM_060474244.1"/>
</dbReference>
<dbReference type="Proteomes" id="UP001175211">
    <property type="component" value="Unassembled WGS sequence"/>
</dbReference>
<protein>
    <recommendedName>
        <fullName evidence="4">F-box domain-containing protein</fullName>
    </recommendedName>
</protein>
<dbReference type="EMBL" id="JAUEPS010000046">
    <property type="protein sequence ID" value="KAK0446565.1"/>
    <property type="molecule type" value="Genomic_DNA"/>
</dbReference>
<keyword evidence="3" id="KW-1185">Reference proteome</keyword>
<proteinExistence type="predicted"/>
<keyword evidence="1" id="KW-0175">Coiled coil</keyword>
<reference evidence="2" key="1">
    <citation type="submission" date="2023-06" db="EMBL/GenBank/DDBJ databases">
        <authorList>
            <consortium name="Lawrence Berkeley National Laboratory"/>
            <person name="Ahrendt S."/>
            <person name="Sahu N."/>
            <person name="Indic B."/>
            <person name="Wong-Bajracharya J."/>
            <person name="Merenyi Z."/>
            <person name="Ke H.-M."/>
            <person name="Monk M."/>
            <person name="Kocsube S."/>
            <person name="Drula E."/>
            <person name="Lipzen A."/>
            <person name="Balint B."/>
            <person name="Henrissat B."/>
            <person name="Andreopoulos B."/>
            <person name="Martin F.M."/>
            <person name="Harder C.B."/>
            <person name="Rigling D."/>
            <person name="Ford K.L."/>
            <person name="Foster G.D."/>
            <person name="Pangilinan J."/>
            <person name="Papanicolaou A."/>
            <person name="Barry K."/>
            <person name="LaButti K."/>
            <person name="Viragh M."/>
            <person name="Koriabine M."/>
            <person name="Yan M."/>
            <person name="Riley R."/>
            <person name="Champramary S."/>
            <person name="Plett K.L."/>
            <person name="Tsai I.J."/>
            <person name="Slot J."/>
            <person name="Sipos G."/>
            <person name="Plett J."/>
            <person name="Nagy L.G."/>
            <person name="Grigoriev I.V."/>
        </authorList>
    </citation>
    <scope>NUCLEOTIDE SEQUENCE</scope>
    <source>
        <strain evidence="2">CCBAS 213</strain>
    </source>
</reference>
<sequence length="443" mass="50407">MITSILRKRRPLLDVDVSWIEKDIAAYEQELSNLKTQVALLKHQKEQLERSLSRHKSLLSPIHRLPCDILVEIFRWAAHRPKSSLDVTKGVWPLGQVCGWWRDIVLASPILWSVVILEPPYTRHSVDILTHHFCHSAELPLWIAVTAGDSVNDRRVFDMVIQKSALWKMVDICTPLKDLEKLSSVSGNIPFLEELYVYAEGKVYFSTDALSSAPSLRRAGLQPLEIQTLIDVRILFFDDADGPLDFDNPLPVKMERLQFLAVYDARILDHLIAPLLRKFEYHPASALNGSDTDIPSLRDFLARSSCSIELLVICPETVHKIHHLMAFIKNVSRTVSSLDPLTLPEVLPAMEGLRLWICTDSGWGRQCVKSVIAVVRQRFDKERATVLNVTKLSYLRIDCADSSRVFSQLKSEGLDVLGGEGLDWEKGTPYLEIDEYWTGDWFS</sequence>
<evidence type="ECO:0000313" key="2">
    <source>
        <dbReference type="EMBL" id="KAK0446565.1"/>
    </source>
</evidence>
<name>A0AA39JRC7_ARMTA</name>
<feature type="coiled-coil region" evidence="1">
    <location>
        <begin position="17"/>
        <end position="58"/>
    </location>
</feature>
<evidence type="ECO:0000256" key="1">
    <source>
        <dbReference type="SAM" id="Coils"/>
    </source>
</evidence>
<comment type="caution">
    <text evidence="2">The sequence shown here is derived from an EMBL/GenBank/DDBJ whole genome shotgun (WGS) entry which is preliminary data.</text>
</comment>
<gene>
    <name evidence="2" type="ORF">EV420DRAFT_1570102</name>
</gene>
<accession>A0AA39JRC7</accession>